<dbReference type="Proteomes" id="UP001163687">
    <property type="component" value="Chromosome"/>
</dbReference>
<feature type="transmembrane region" description="Helical" evidence="1">
    <location>
        <begin position="12"/>
        <end position="32"/>
    </location>
</feature>
<dbReference type="PANTHER" id="PTHR40044:SF1">
    <property type="entry name" value="INTEGRAL MEMBRANE PROTEIN"/>
    <property type="match status" value="1"/>
</dbReference>
<evidence type="ECO:0000313" key="3">
    <source>
        <dbReference type="Proteomes" id="UP001163687"/>
    </source>
</evidence>
<keyword evidence="1" id="KW-0812">Transmembrane</keyword>
<dbReference type="InterPro" id="IPR010387">
    <property type="entry name" value="QueT"/>
</dbReference>
<evidence type="ECO:0000313" key="2">
    <source>
        <dbReference type="EMBL" id="BDG60799.1"/>
    </source>
</evidence>
<protein>
    <submittedName>
        <fullName evidence="2">Transporter</fullName>
    </submittedName>
</protein>
<dbReference type="Pfam" id="PF06177">
    <property type="entry name" value="QueT"/>
    <property type="match status" value="1"/>
</dbReference>
<dbReference type="EMBL" id="AP025628">
    <property type="protein sequence ID" value="BDG60799.1"/>
    <property type="molecule type" value="Genomic_DNA"/>
</dbReference>
<keyword evidence="3" id="KW-1185">Reference proteome</keyword>
<gene>
    <name evidence="2" type="ORF">caldi_18890</name>
</gene>
<organism evidence="2 3">
    <name type="scientific">Caldinitratiruptor microaerophilus</name>
    <dbReference type="NCBI Taxonomy" id="671077"/>
    <lineage>
        <taxon>Bacteria</taxon>
        <taxon>Bacillati</taxon>
        <taxon>Bacillota</taxon>
        <taxon>Clostridia</taxon>
        <taxon>Eubacteriales</taxon>
        <taxon>Symbiobacteriaceae</taxon>
        <taxon>Caldinitratiruptor</taxon>
    </lineage>
</organism>
<dbReference type="PANTHER" id="PTHR40044">
    <property type="entry name" value="INTEGRAL MEMBRANE PROTEIN-RELATED"/>
    <property type="match status" value="1"/>
</dbReference>
<keyword evidence="1" id="KW-0472">Membrane</keyword>
<dbReference type="PIRSF" id="PIRSF031501">
    <property type="entry name" value="QueT"/>
    <property type="match status" value="1"/>
</dbReference>
<evidence type="ECO:0000256" key="1">
    <source>
        <dbReference type="SAM" id="Phobius"/>
    </source>
</evidence>
<dbReference type="AlphaFoldDB" id="A0AA35G9Z9"/>
<feature type="transmembrane region" description="Helical" evidence="1">
    <location>
        <begin position="92"/>
        <end position="111"/>
    </location>
</feature>
<sequence length="155" mass="16332">MWRKVSRAALVAAFYVAVTGVLAPISFGPVQLRLSEGLVLLPVLWPETIPGLWAGCMLANFLFGGLGPVDIFGGSAVTGLAAYLTWRLRRSVWLAGLPPVVLNGLIVGAYLSVLLDVPYLPTALSVGAGELAAVYGVGVPLVLALRPVLRTWPAR</sequence>
<proteinExistence type="predicted"/>
<keyword evidence="1" id="KW-1133">Transmembrane helix</keyword>
<feature type="transmembrane region" description="Helical" evidence="1">
    <location>
        <begin position="131"/>
        <end position="149"/>
    </location>
</feature>
<dbReference type="RefSeq" id="WP_264841495.1">
    <property type="nucleotide sequence ID" value="NZ_AP025628.1"/>
</dbReference>
<reference evidence="2" key="1">
    <citation type="submission" date="2022-03" db="EMBL/GenBank/DDBJ databases">
        <title>Complete genome sequence of Caldinitratiruptor microaerophilus.</title>
        <authorList>
            <person name="Mukaiyama R."/>
            <person name="Nishiyama T."/>
            <person name="Ueda K."/>
        </authorList>
    </citation>
    <scope>NUCLEOTIDE SEQUENCE</scope>
    <source>
        <strain evidence="2">JCM 16183</strain>
    </source>
</reference>
<dbReference type="KEGG" id="cmic:caldi_18890"/>
<accession>A0AA35G9Z9</accession>
<name>A0AA35G9Z9_9FIRM</name>
<feature type="transmembrane region" description="Helical" evidence="1">
    <location>
        <begin position="52"/>
        <end position="85"/>
    </location>
</feature>